<dbReference type="Proteomes" id="UP000885797">
    <property type="component" value="Unassembled WGS sequence"/>
</dbReference>
<dbReference type="PANTHER" id="PTHR36842">
    <property type="entry name" value="PROTEIN TOLB HOMOLOG"/>
    <property type="match status" value="1"/>
</dbReference>
<dbReference type="CDD" id="cd00146">
    <property type="entry name" value="PKD"/>
    <property type="match status" value="2"/>
</dbReference>
<dbReference type="InterPro" id="IPR022409">
    <property type="entry name" value="PKD/Chitinase_dom"/>
</dbReference>
<dbReference type="SUPFAM" id="SSF49299">
    <property type="entry name" value="PKD domain"/>
    <property type="match status" value="2"/>
</dbReference>
<evidence type="ECO:0000259" key="2">
    <source>
        <dbReference type="PROSITE" id="PS50835"/>
    </source>
</evidence>
<name>A0A7V2WT63_9BACT</name>
<dbReference type="SMART" id="SM00089">
    <property type="entry name" value="PKD"/>
    <property type="match status" value="2"/>
</dbReference>
<reference evidence="3" key="1">
    <citation type="journal article" date="2020" name="mSystems">
        <title>Genome- and Community-Level Interaction Insights into Carbon Utilization and Element Cycling Functions of Hydrothermarchaeota in Hydrothermal Sediment.</title>
        <authorList>
            <person name="Zhou Z."/>
            <person name="Liu Y."/>
            <person name="Xu W."/>
            <person name="Pan J."/>
            <person name="Luo Z.H."/>
            <person name="Li M."/>
        </authorList>
    </citation>
    <scope>NUCLEOTIDE SEQUENCE [LARGE SCALE GENOMIC DNA]</scope>
    <source>
        <strain evidence="3">HyVt-503</strain>
    </source>
</reference>
<accession>A0A7V2WT63</accession>
<evidence type="ECO:0000259" key="1">
    <source>
        <dbReference type="PROSITE" id="PS50093"/>
    </source>
</evidence>
<feature type="domain" description="PKD" evidence="1">
    <location>
        <begin position="494"/>
        <end position="571"/>
    </location>
</feature>
<dbReference type="PROSITE" id="PS50093">
    <property type="entry name" value="PKD"/>
    <property type="match status" value="2"/>
</dbReference>
<protein>
    <submittedName>
        <fullName evidence="3">PKD domain-containing protein</fullName>
    </submittedName>
</protein>
<feature type="domain" description="Ig-like" evidence="2">
    <location>
        <begin position="493"/>
        <end position="578"/>
    </location>
</feature>
<dbReference type="PROSITE" id="PS50835">
    <property type="entry name" value="IG_LIKE"/>
    <property type="match status" value="1"/>
</dbReference>
<dbReference type="Pfam" id="PF00801">
    <property type="entry name" value="PKD"/>
    <property type="match status" value="1"/>
</dbReference>
<dbReference type="EMBL" id="DRND01000303">
    <property type="protein sequence ID" value="HFC46991.1"/>
    <property type="molecule type" value="Genomic_DNA"/>
</dbReference>
<evidence type="ECO:0000313" key="3">
    <source>
        <dbReference type="EMBL" id="HFC46991.1"/>
    </source>
</evidence>
<dbReference type="AlphaFoldDB" id="A0A7V2WT63"/>
<sequence>MISLALDESGMPHISYFDSKNKTLRYSYGTPGNDSYNLVIQVTGTGSGTVTVMPPEVTCESDCTLNFTGRTFVSLEATADEDSVFFGWDGDCSECDSEECNIFLTSDANCAALFYQNGPPIIDNFTAEPTSGSGPLTVTFNCSAYDDDEGDEVSQLIVDFGDGNDRSVRNWTQTVTHTYQEPGTFEAHCEAYDAWGHETTSEPIQIIVTNTPRIELLTSRFIEDFSQGIPEDWQIVNDGTGDTWTTNTNDPCEREPDSNIFESPWVIIDSDCAGDEGYQDDALISPNINIEQYNDVPVFLTFSNYFYQYSNEIADVDISVDNGNTWSTVLTMSGVSVGPNIEQIELSQFISGASELRLRFHYYDASYDWYWILDNISLEARANRLDFGSVSVGTSSDPTIVKIANVGLGTLEIQSLGINGGASDDYAIMNSTCPQETPFTLDSGEFCLIAIQFSPTASGQRNAYLEVFSNDEEHSITSIDLIGLGQPNENIPPEITEFNANPIDGLAPLNVEFTCQANDPDGTIAVYSWDFDGDGVVDETSEAPTITHTYTDPGTYQATCTVTDNDGNSVTSEPREITVSEATPGWVDITETLDITYSARQLYDRIHRCFFIQVTVENPGDAISGPIRLVITDPSIPVETGVGVGLEPDGYTEEGNPYFTIVPEEVALDPGEVLRNLRINFELQRRRLTYGIKVEQSTAE</sequence>
<dbReference type="InterPro" id="IPR000601">
    <property type="entry name" value="PKD_dom"/>
</dbReference>
<dbReference type="NCBIfam" id="NF012200">
    <property type="entry name" value="choice_anch_D"/>
    <property type="match status" value="1"/>
</dbReference>
<dbReference type="PANTHER" id="PTHR36842:SF1">
    <property type="entry name" value="PROTEIN TOLB"/>
    <property type="match status" value="1"/>
</dbReference>
<dbReference type="InterPro" id="IPR035986">
    <property type="entry name" value="PKD_dom_sf"/>
</dbReference>
<dbReference type="Gene3D" id="2.60.120.200">
    <property type="match status" value="1"/>
</dbReference>
<comment type="caution">
    <text evidence="3">The sequence shown here is derived from an EMBL/GenBank/DDBJ whole genome shotgun (WGS) entry which is preliminary data.</text>
</comment>
<dbReference type="InterPro" id="IPR013783">
    <property type="entry name" value="Ig-like_fold"/>
</dbReference>
<organism evidence="3">
    <name type="scientific">Dissulfuribacter thermophilus</name>
    <dbReference type="NCBI Taxonomy" id="1156395"/>
    <lineage>
        <taxon>Bacteria</taxon>
        <taxon>Pseudomonadati</taxon>
        <taxon>Thermodesulfobacteriota</taxon>
        <taxon>Dissulfuribacteria</taxon>
        <taxon>Dissulfuribacterales</taxon>
        <taxon>Dissulfuribacteraceae</taxon>
        <taxon>Dissulfuribacter</taxon>
    </lineage>
</organism>
<gene>
    <name evidence="3" type="ORF">ENJ63_03830</name>
</gene>
<proteinExistence type="predicted"/>
<dbReference type="Pfam" id="PF18911">
    <property type="entry name" value="PKD_4"/>
    <property type="match status" value="1"/>
</dbReference>
<dbReference type="InterPro" id="IPR007110">
    <property type="entry name" value="Ig-like_dom"/>
</dbReference>
<feature type="domain" description="PKD" evidence="1">
    <location>
        <begin position="121"/>
        <end position="213"/>
    </location>
</feature>
<dbReference type="Gene3D" id="2.60.40.10">
    <property type="entry name" value="Immunoglobulins"/>
    <property type="match status" value="3"/>
</dbReference>